<evidence type="ECO:0000256" key="2">
    <source>
        <dbReference type="ARBA" id="ARBA00023277"/>
    </source>
</evidence>
<dbReference type="GeneID" id="27134470"/>
<evidence type="ECO:0008006" key="5">
    <source>
        <dbReference type="Google" id="ProtNLM"/>
    </source>
</evidence>
<dbReference type="PANTHER" id="PTHR36120:SF2">
    <property type="entry name" value="FUCOSE ISOMERASE"/>
    <property type="match status" value="1"/>
</dbReference>
<dbReference type="RefSeq" id="WP_062370605.1">
    <property type="nucleotide sequence ID" value="NZ_CP007140.1"/>
</dbReference>
<dbReference type="EMBL" id="CP007140">
    <property type="protein sequence ID" value="AJC71123.1"/>
    <property type="molecule type" value="Genomic_DNA"/>
</dbReference>
<evidence type="ECO:0000256" key="1">
    <source>
        <dbReference type="ARBA" id="ARBA00023235"/>
    </source>
</evidence>
<dbReference type="OrthoDB" id="26618at2157"/>
<dbReference type="GO" id="GO:0005996">
    <property type="term" value="P:monosaccharide metabolic process"/>
    <property type="evidence" value="ECO:0007669"/>
    <property type="project" value="InterPro"/>
</dbReference>
<dbReference type="Proteomes" id="UP000062043">
    <property type="component" value="Chromosome"/>
</dbReference>
<name>A0A0X1KIN7_9EURY</name>
<accession>A0A0X1KIN7</accession>
<keyword evidence="2" id="KW-0119">Carbohydrate metabolism</keyword>
<dbReference type="PATRIC" id="fig|1432656.3.peg.434"/>
<dbReference type="InterPro" id="IPR009015">
    <property type="entry name" value="Fucose_isomerase_N/cen_sf"/>
</dbReference>
<gene>
    <name evidence="3" type="ORF">X802_02215</name>
</gene>
<dbReference type="GO" id="GO:0005737">
    <property type="term" value="C:cytoplasm"/>
    <property type="evidence" value="ECO:0007669"/>
    <property type="project" value="InterPro"/>
</dbReference>
<keyword evidence="1" id="KW-0413">Isomerase</keyword>
<organism evidence="3 4">
    <name type="scientific">Thermococcus guaymasensis DSM 11113</name>
    <dbReference type="NCBI Taxonomy" id="1432656"/>
    <lineage>
        <taxon>Archaea</taxon>
        <taxon>Methanobacteriati</taxon>
        <taxon>Methanobacteriota</taxon>
        <taxon>Thermococci</taxon>
        <taxon>Thermococcales</taxon>
        <taxon>Thermococcaceae</taxon>
        <taxon>Thermococcus</taxon>
    </lineage>
</organism>
<dbReference type="PANTHER" id="PTHR36120">
    <property type="entry name" value="FUCOSE ISOMERASE"/>
    <property type="match status" value="1"/>
</dbReference>
<dbReference type="AlphaFoldDB" id="A0A0X1KIN7"/>
<keyword evidence="4" id="KW-1185">Reference proteome</keyword>
<proteinExistence type="predicted"/>
<protein>
    <recommendedName>
        <fullName evidence="5">Fucose isomerase</fullName>
    </recommendedName>
</protein>
<evidence type="ECO:0000313" key="3">
    <source>
        <dbReference type="EMBL" id="AJC71123.1"/>
    </source>
</evidence>
<dbReference type="GO" id="GO:0016861">
    <property type="term" value="F:intramolecular oxidoreductase activity, interconverting aldoses and ketoses"/>
    <property type="evidence" value="ECO:0007669"/>
    <property type="project" value="InterPro"/>
</dbReference>
<sequence length="402" mass="44816">MKVGIIFGVSELADPRAFEGKASEFLSSLAEDHDIMGGLFVSKKSDFKRVKEEVDLNKADVLVLYPLTGGTENGLKEFAVYRKPVIIYGDPFNNSIAAGIELREYFRERLIPATLIKDRNELKAALLGYEDSSELFEKFLGMRLGLIGRTSPWLINERFELPYVHISLKKFYEYYDSVTDEEGLEAIEDIIDDAIEIKEPTREALAKAGRVYIALKRIIDDYRLDGFTIGCFDLIGKIGTTPCLALAIFNTQGIPAACEGELNSLLGMAVIRKFFDKPAFMGNIADYGDDYVLLAHCTAPILGRYILRTHFESGTGVGVAVELPKGKASLLKIRGRRAVVAGVEVVRTEKSENRCRTQVKLRVEEAKDFVDGTIGNHHLLAYVDSEELADLLSELGFEVMLY</sequence>
<dbReference type="KEGG" id="tgy:X802_02215"/>
<dbReference type="SUPFAM" id="SSF53743">
    <property type="entry name" value="FucI/AraA N-terminal and middle domains"/>
    <property type="match status" value="1"/>
</dbReference>
<dbReference type="STRING" id="1432656.X802_02215"/>
<evidence type="ECO:0000313" key="4">
    <source>
        <dbReference type="Proteomes" id="UP000062043"/>
    </source>
</evidence>
<reference evidence="3 4" key="1">
    <citation type="submission" date="2014-01" db="EMBL/GenBank/DDBJ databases">
        <title>Genome sequencing of Thermococcus guaymasensis.</title>
        <authorList>
            <person name="Zhang X."/>
            <person name="Alvare G."/>
            <person name="Fristensky B."/>
            <person name="Chen L."/>
            <person name="Suen T."/>
            <person name="Chen Q."/>
            <person name="Ma K."/>
        </authorList>
    </citation>
    <scope>NUCLEOTIDE SEQUENCE [LARGE SCALE GENOMIC DNA]</scope>
    <source>
        <strain evidence="3 4">DSM 11113</strain>
    </source>
</reference>